<feature type="domain" description="DUF6701" evidence="1">
    <location>
        <begin position="3"/>
        <end position="169"/>
    </location>
</feature>
<organism evidence="2">
    <name type="scientific">Curvibacter symbiont subsp. Hydra magnipapillata</name>
    <dbReference type="NCBI Taxonomy" id="667019"/>
    <lineage>
        <taxon>Bacteria</taxon>
        <taxon>Pseudomonadati</taxon>
        <taxon>Pseudomonadota</taxon>
        <taxon>Betaproteobacteria</taxon>
        <taxon>Burkholderiales</taxon>
        <taxon>Comamonadaceae</taxon>
        <taxon>Curvibacter</taxon>
    </lineage>
</organism>
<accession>C9YBZ4</accession>
<gene>
    <name evidence="2" type="ORF">Csp_C22230</name>
</gene>
<protein>
    <recommendedName>
        <fullName evidence="1">DUF6701 domain-containing protein</fullName>
    </recommendedName>
</protein>
<reference evidence="2" key="1">
    <citation type="journal article" date="2010" name="Nature">
        <title>The Dynamic genome of Hydra.</title>
        <authorList>
            <person name="Chapman J.A."/>
            <person name="Kirkness E.F."/>
            <person name="Simakov O."/>
            <person name="Hampson S.E."/>
            <person name="Mitros T."/>
            <person name="Weinmaier T."/>
            <person name="Rattei T."/>
            <person name="Balasubramanian P.G."/>
            <person name="Borman J."/>
            <person name="Busam D."/>
            <person name="Disbennett K."/>
            <person name="Pfannkoch C."/>
            <person name="Sumin N."/>
            <person name="Sutton G."/>
            <person name="Viswanathan L."/>
            <person name="Walenz B."/>
            <person name="Goodstein D.M."/>
            <person name="Hellsten U."/>
            <person name="Kawashima T."/>
            <person name="Prochnik S.E."/>
            <person name="Putnam N.H."/>
            <person name="Shu S."/>
            <person name="Blumberg B."/>
            <person name="Dana C.E."/>
            <person name="Gee L."/>
            <person name="Kibler D.F."/>
            <person name="Law L."/>
            <person name="Lindgens D."/>
            <person name="Martinez D.E."/>
            <person name="Peng J."/>
            <person name="Wigge P.A."/>
            <person name="Bertulat B."/>
            <person name="Guder C."/>
            <person name="Nakamura Y."/>
            <person name="Ozbek S."/>
            <person name="Watanabe H."/>
            <person name="Khalturin K."/>
            <person name="Hemmrich G."/>
            <person name="Franke A."/>
            <person name="Augustin R."/>
            <person name="Fraune S."/>
            <person name="Hayakawa E."/>
            <person name="Hayakawa S."/>
            <person name="Hirose M."/>
            <person name="Hwang J."/>
            <person name="Ikeo K."/>
            <person name="Nishimiya-Fujisawa C."/>
            <person name="Ogura A."/>
            <person name="Takahashi T."/>
            <person name="Steinmetz P.R."/>
            <person name="Zhang X."/>
            <person name="Aufschnaiter R."/>
            <person name="Eder M.K."/>
            <person name="Gorny A.K."/>
            <person name="Salvenmoser W."/>
            <person name="Heimberg A.M."/>
            <person name="Wheeler B.M."/>
            <person name="Peterson K.J."/>
            <person name="Boettger A."/>
            <person name="Tischler P."/>
            <person name="Wolf A."/>
            <person name="Gojobori T."/>
            <person name="Remington K.A."/>
            <person name="Strausberg R.L."/>
            <person name="Venter J."/>
            <person name="Technau U."/>
            <person name="Hobmayer B."/>
            <person name="Bosch T.C."/>
            <person name="Holstein T.W."/>
            <person name="Fujisawa T."/>
            <person name="Bode H.R."/>
            <person name="David C.N."/>
            <person name="Rokhsar D.S."/>
            <person name="Steele R.E."/>
        </authorList>
    </citation>
    <scope>NUCLEOTIDE SEQUENCE</scope>
</reference>
<dbReference type="InterPro" id="IPR046524">
    <property type="entry name" value="DUF6701"/>
</dbReference>
<evidence type="ECO:0000313" key="2">
    <source>
        <dbReference type="EMBL" id="CBA30175.1"/>
    </source>
</evidence>
<evidence type="ECO:0000259" key="1">
    <source>
        <dbReference type="Pfam" id="PF20419"/>
    </source>
</evidence>
<sequence>MADTDGSTFINATNETGTTRIRYGQLRMSNVYGSELMSLPVPLEARYWNGTFYVTNTLDSCTTLNLSSIAMSGFTGNLAACETQISPTTAQTLSNGKLSGNGLVLSKPGQGNSGSVQLTMNVGSTASGSTCVSSASSTATAANRPWFGSNPTAKATFGMYKSPLIYLRENY</sequence>
<name>C9YBZ4_CURXX</name>
<proteinExistence type="predicted"/>
<dbReference type="Pfam" id="PF20419">
    <property type="entry name" value="DUF6701"/>
    <property type="match status" value="1"/>
</dbReference>
<dbReference type="EMBL" id="FN543105">
    <property type="protein sequence ID" value="CBA30175.1"/>
    <property type="molecule type" value="Genomic_DNA"/>
</dbReference>
<dbReference type="AlphaFoldDB" id="C9YBZ4"/>